<dbReference type="EMBL" id="CM046393">
    <property type="protein sequence ID" value="KAI8550435.1"/>
    <property type="molecule type" value="Genomic_DNA"/>
</dbReference>
<sequence length="92" mass="9373">MRSRAALAFPDSDFSKFEVDDEEGPSCLDGGQKGEDEADDAVSKDTSVPSSSLTSLLQTPEKVSLDTPSLAATPPGPSSGDGQAIDSSTLGP</sequence>
<proteinExistence type="predicted"/>
<keyword evidence="2" id="KW-1185">Reference proteome</keyword>
<evidence type="ECO:0000313" key="2">
    <source>
        <dbReference type="Proteomes" id="UP001062846"/>
    </source>
</evidence>
<accession>A0ACC0NB60</accession>
<name>A0ACC0NB60_RHOML</name>
<reference evidence="1" key="1">
    <citation type="submission" date="2022-02" db="EMBL/GenBank/DDBJ databases">
        <title>Plant Genome Project.</title>
        <authorList>
            <person name="Zhang R.-G."/>
        </authorList>
    </citation>
    <scope>NUCLEOTIDE SEQUENCE</scope>
    <source>
        <strain evidence="1">AT1</strain>
    </source>
</reference>
<dbReference type="Proteomes" id="UP001062846">
    <property type="component" value="Chromosome 6"/>
</dbReference>
<protein>
    <submittedName>
        <fullName evidence="1">Uncharacterized protein</fullName>
    </submittedName>
</protein>
<evidence type="ECO:0000313" key="1">
    <source>
        <dbReference type="EMBL" id="KAI8550435.1"/>
    </source>
</evidence>
<comment type="caution">
    <text evidence="1">The sequence shown here is derived from an EMBL/GenBank/DDBJ whole genome shotgun (WGS) entry which is preliminary data.</text>
</comment>
<organism evidence="1 2">
    <name type="scientific">Rhododendron molle</name>
    <name type="common">Chinese azalea</name>
    <name type="synonym">Azalea mollis</name>
    <dbReference type="NCBI Taxonomy" id="49168"/>
    <lineage>
        <taxon>Eukaryota</taxon>
        <taxon>Viridiplantae</taxon>
        <taxon>Streptophyta</taxon>
        <taxon>Embryophyta</taxon>
        <taxon>Tracheophyta</taxon>
        <taxon>Spermatophyta</taxon>
        <taxon>Magnoliopsida</taxon>
        <taxon>eudicotyledons</taxon>
        <taxon>Gunneridae</taxon>
        <taxon>Pentapetalae</taxon>
        <taxon>asterids</taxon>
        <taxon>Ericales</taxon>
        <taxon>Ericaceae</taxon>
        <taxon>Ericoideae</taxon>
        <taxon>Rhodoreae</taxon>
        <taxon>Rhododendron</taxon>
    </lineage>
</organism>
<gene>
    <name evidence="1" type="ORF">RHMOL_Rhmol06G0106600</name>
</gene>